<feature type="region of interest" description="Disordered" evidence="1">
    <location>
        <begin position="1"/>
        <end position="23"/>
    </location>
</feature>
<sequence>MWPKDQENQFPDQKTSWRGEKWSPRIKAGLQGELVVSTLKESQWCGGRPANVAQRPRKPVSGPENRLAGRKVVSKDKSWFPGVIGGLHTESKPVVWWETSKCGPKTKKTSFPTRKSTSGKKSGLPSLIAFPSGCNTANCLIRYEGELSVDAVTNWFATTILSLPCILYYSKDSLLQSFVGKSSPHKFWITGESHFLLRNRGACSSIRASSCPKLLAICCFRICAMARRGIFLLVECLGQCGAVTTGRQLHDLDDPEVLASNPQSSNDPKWECLGPAPNLGSQGGECMGEPMAHPEQLSKHRIQEALSTVDNDQLSSLAAVALKEKRLTFTWLDGEAQQT</sequence>
<proteinExistence type="predicted"/>
<protein>
    <submittedName>
        <fullName evidence="2">Uncharacterized protein</fullName>
    </submittedName>
</protein>
<comment type="caution">
    <text evidence="2">The sequence shown here is derived from an EMBL/GenBank/DDBJ whole genome shotgun (WGS) entry which is preliminary data.</text>
</comment>
<evidence type="ECO:0000313" key="3">
    <source>
        <dbReference type="Proteomes" id="UP000593564"/>
    </source>
</evidence>
<evidence type="ECO:0000256" key="1">
    <source>
        <dbReference type="SAM" id="MobiDB-lite"/>
    </source>
</evidence>
<keyword evidence="3" id="KW-1185">Reference proteome</keyword>
<dbReference type="InterPro" id="IPR052448">
    <property type="entry name" value="DnaJ_C16_autophagy_reg"/>
</dbReference>
<organism evidence="2 3">
    <name type="scientific">Camellia sinensis</name>
    <name type="common">Tea plant</name>
    <name type="synonym">Thea sinensis</name>
    <dbReference type="NCBI Taxonomy" id="4442"/>
    <lineage>
        <taxon>Eukaryota</taxon>
        <taxon>Viridiplantae</taxon>
        <taxon>Streptophyta</taxon>
        <taxon>Embryophyta</taxon>
        <taxon>Tracheophyta</taxon>
        <taxon>Spermatophyta</taxon>
        <taxon>Magnoliopsida</taxon>
        <taxon>eudicotyledons</taxon>
        <taxon>Gunneridae</taxon>
        <taxon>Pentapetalae</taxon>
        <taxon>asterids</taxon>
        <taxon>Ericales</taxon>
        <taxon>Theaceae</taxon>
        <taxon>Camellia</taxon>
    </lineage>
</organism>
<evidence type="ECO:0000313" key="2">
    <source>
        <dbReference type="EMBL" id="KAF5933727.1"/>
    </source>
</evidence>
<dbReference type="PANTHER" id="PTHR44303:SF2">
    <property type="entry name" value="DNAJ HOMOLOG SUBFAMILY C MEMBER 16"/>
    <property type="match status" value="1"/>
</dbReference>
<dbReference type="Proteomes" id="UP000593564">
    <property type="component" value="Unassembled WGS sequence"/>
</dbReference>
<gene>
    <name evidence="2" type="ORF">HYC85_029898</name>
</gene>
<name>A0A7J7FZV7_CAMSI</name>
<accession>A0A7J7FZV7</accession>
<reference evidence="3" key="1">
    <citation type="journal article" date="2020" name="Nat. Commun.">
        <title>Genome assembly of wild tea tree DASZ reveals pedigree and selection history of tea varieties.</title>
        <authorList>
            <person name="Zhang W."/>
            <person name="Zhang Y."/>
            <person name="Qiu H."/>
            <person name="Guo Y."/>
            <person name="Wan H."/>
            <person name="Zhang X."/>
            <person name="Scossa F."/>
            <person name="Alseekh S."/>
            <person name="Zhang Q."/>
            <person name="Wang P."/>
            <person name="Xu L."/>
            <person name="Schmidt M.H."/>
            <person name="Jia X."/>
            <person name="Li D."/>
            <person name="Zhu A."/>
            <person name="Guo F."/>
            <person name="Chen W."/>
            <person name="Ni D."/>
            <person name="Usadel B."/>
            <person name="Fernie A.R."/>
            <person name="Wen W."/>
        </authorList>
    </citation>
    <scope>NUCLEOTIDE SEQUENCE [LARGE SCALE GENOMIC DNA]</scope>
    <source>
        <strain evidence="3">cv. G240</strain>
    </source>
</reference>
<dbReference type="PANTHER" id="PTHR44303">
    <property type="entry name" value="DNAJ HOMOLOG SUBFAMILY C MEMBER 16"/>
    <property type="match status" value="1"/>
</dbReference>
<dbReference type="AlphaFoldDB" id="A0A7J7FZV7"/>
<feature type="region of interest" description="Disordered" evidence="1">
    <location>
        <begin position="47"/>
        <end position="67"/>
    </location>
</feature>
<dbReference type="EMBL" id="JACBKZ010000014">
    <property type="protein sequence ID" value="KAF5933727.1"/>
    <property type="molecule type" value="Genomic_DNA"/>
</dbReference>
<reference evidence="2 3" key="2">
    <citation type="submission" date="2020-07" db="EMBL/GenBank/DDBJ databases">
        <title>Genome assembly of wild tea tree DASZ reveals pedigree and selection history of tea varieties.</title>
        <authorList>
            <person name="Zhang W."/>
        </authorList>
    </citation>
    <scope>NUCLEOTIDE SEQUENCE [LARGE SCALE GENOMIC DNA]</scope>
    <source>
        <strain evidence="3">cv. G240</strain>
        <tissue evidence="2">Leaf</tissue>
    </source>
</reference>